<gene>
    <name evidence="2" type="ORF">SS50377_16034</name>
    <name evidence="3" type="ORF">SS50377_23831</name>
</gene>
<feature type="coiled-coil region" evidence="1">
    <location>
        <begin position="185"/>
        <end position="212"/>
    </location>
</feature>
<reference evidence="3" key="2">
    <citation type="submission" date="2020-12" db="EMBL/GenBank/DDBJ databases">
        <title>New Spironucleus salmonicida genome in near-complete chromosomes.</title>
        <authorList>
            <person name="Xu F."/>
            <person name="Kurt Z."/>
            <person name="Jimenez-Gonzalez A."/>
            <person name="Astvaldsson A."/>
            <person name="Andersson J.O."/>
            <person name="Svard S.G."/>
        </authorList>
    </citation>
    <scope>NUCLEOTIDE SEQUENCE</scope>
    <source>
        <strain evidence="3">ATCC 50377</strain>
    </source>
</reference>
<dbReference type="EMBL" id="AUWU02000004">
    <property type="protein sequence ID" value="KAH0573896.1"/>
    <property type="molecule type" value="Genomic_DNA"/>
</dbReference>
<dbReference type="AlphaFoldDB" id="V6LIJ1"/>
<reference evidence="2 3" key="1">
    <citation type="journal article" date="2014" name="PLoS Genet.">
        <title>The Genome of Spironucleus salmonicida Highlights a Fish Pathogen Adapted to Fluctuating Environments.</title>
        <authorList>
            <person name="Xu F."/>
            <person name="Jerlstrom-Hultqvist J."/>
            <person name="Einarsson E."/>
            <person name="Astvaldsson A."/>
            <person name="Svard S.G."/>
            <person name="Andersson J.O."/>
        </authorList>
    </citation>
    <scope>NUCLEOTIDE SEQUENCE</scope>
    <source>
        <strain evidence="3">ATCC 50377</strain>
    </source>
</reference>
<accession>V6LIJ1</accession>
<evidence type="ECO:0000313" key="4">
    <source>
        <dbReference type="Proteomes" id="UP000018208"/>
    </source>
</evidence>
<dbReference type="EMBL" id="KI546126">
    <property type="protein sequence ID" value="EST44133.1"/>
    <property type="molecule type" value="Genomic_DNA"/>
</dbReference>
<name>V6LIJ1_9EUKA</name>
<organism evidence="2">
    <name type="scientific">Spironucleus salmonicida</name>
    <dbReference type="NCBI Taxonomy" id="348837"/>
    <lineage>
        <taxon>Eukaryota</taxon>
        <taxon>Metamonada</taxon>
        <taxon>Diplomonadida</taxon>
        <taxon>Hexamitidae</taxon>
        <taxon>Hexamitinae</taxon>
        <taxon>Spironucleus</taxon>
    </lineage>
</organism>
<evidence type="ECO:0000313" key="2">
    <source>
        <dbReference type="EMBL" id="EST44133.1"/>
    </source>
</evidence>
<proteinExistence type="predicted"/>
<feature type="coiled-coil region" evidence="1">
    <location>
        <begin position="24"/>
        <end position="51"/>
    </location>
</feature>
<evidence type="ECO:0000256" key="1">
    <source>
        <dbReference type="SAM" id="Coils"/>
    </source>
</evidence>
<dbReference type="Proteomes" id="UP000018208">
    <property type="component" value="Unassembled WGS sequence"/>
</dbReference>
<keyword evidence="1" id="KW-0175">Coiled coil</keyword>
<dbReference type="VEuPathDB" id="GiardiaDB:SS50377_23831"/>
<keyword evidence="4" id="KW-1185">Reference proteome</keyword>
<evidence type="ECO:0000313" key="3">
    <source>
        <dbReference type="EMBL" id="KAH0573896.1"/>
    </source>
</evidence>
<dbReference type="OrthoDB" id="10254663at2759"/>
<protein>
    <submittedName>
        <fullName evidence="2">Uncharacterized protein</fullName>
    </submittedName>
</protein>
<sequence length="322" mass="38062">MDIDDLQQKLRQSEALTAYLRSTIDEKDERLARAEHQLQELRNKQISEINNLSYNFEQQIMVLKGEVTAFQIEISTKSEEVATLLIFRRENEILKQQISTLRDEQITLRKSHKISIQQTRDEVTQIRAGLAAEFQLQLENTIENNVDKELRKLPDKARCALAEKEVLRLQLRSQDEELWKNLEFGMKAEKRIKELELDAEINREEVMQLGKRNMILKKKNLELERKIIDQDKALKDNDDELVLLRQWKVQYLEWKSQINQQESEAVGVRKQLQYAMLGLKRVCARYKLDMGQFYRDPLEDVKLKEKLPSIIAQKGRFIVPDI</sequence>